<comment type="similarity">
    <text evidence="10">Belongs to the DHHC palmitoyltransferase family.</text>
</comment>
<dbReference type="PROSITE" id="PS50216">
    <property type="entry name" value="DHHC"/>
    <property type="match status" value="1"/>
</dbReference>
<evidence type="ECO:0000259" key="12">
    <source>
        <dbReference type="Pfam" id="PF01529"/>
    </source>
</evidence>
<evidence type="ECO:0000256" key="5">
    <source>
        <dbReference type="ARBA" id="ARBA00023136"/>
    </source>
</evidence>
<dbReference type="PANTHER" id="PTHR22883:SF480">
    <property type="entry name" value="PALMITOYLTRANSFERASE SWF1"/>
    <property type="match status" value="1"/>
</dbReference>
<dbReference type="GO" id="GO:0005794">
    <property type="term" value="C:Golgi apparatus"/>
    <property type="evidence" value="ECO:0007669"/>
    <property type="project" value="TreeGrafter"/>
</dbReference>
<reference evidence="13" key="2">
    <citation type="submission" date="2021-08" db="EMBL/GenBank/DDBJ databases">
        <authorList>
            <person name="Gostincar C."/>
            <person name="Sun X."/>
            <person name="Song Z."/>
            <person name="Gunde-Cimerman N."/>
        </authorList>
    </citation>
    <scope>NUCLEOTIDE SEQUENCE</scope>
    <source>
        <strain evidence="13">EXF-9911</strain>
    </source>
</reference>
<protein>
    <recommendedName>
        <fullName evidence="10">Palmitoyltransferase</fullName>
        <ecNumber evidence="10">2.3.1.225</ecNumber>
    </recommendedName>
</protein>
<keyword evidence="2 10" id="KW-0808">Transferase</keyword>
<organism evidence="13 14">
    <name type="scientific">Aureobasidium melanogenum</name>
    <name type="common">Aureobasidium pullulans var. melanogenum</name>
    <dbReference type="NCBI Taxonomy" id="46634"/>
    <lineage>
        <taxon>Eukaryota</taxon>
        <taxon>Fungi</taxon>
        <taxon>Dikarya</taxon>
        <taxon>Ascomycota</taxon>
        <taxon>Pezizomycotina</taxon>
        <taxon>Dothideomycetes</taxon>
        <taxon>Dothideomycetidae</taxon>
        <taxon>Dothideales</taxon>
        <taxon>Saccotheciaceae</taxon>
        <taxon>Aureobasidium</taxon>
    </lineage>
</organism>
<dbReference type="GO" id="GO:0019706">
    <property type="term" value="F:protein-cysteine S-palmitoyltransferase activity"/>
    <property type="evidence" value="ECO:0007669"/>
    <property type="project" value="UniProtKB-EC"/>
</dbReference>
<keyword evidence="6" id="KW-0564">Palmitate</keyword>
<dbReference type="GO" id="GO:0005524">
    <property type="term" value="F:ATP binding"/>
    <property type="evidence" value="ECO:0007669"/>
    <property type="project" value="InterPro"/>
</dbReference>
<name>A0A9P8JDG5_AURME</name>
<sequence>MIAFRNTIILVVVISLFTFIALFGRLPALRKTPIGFSHRLLCIYIPNAFRRLDTRYTGGRMNTNLARLTNYLFHQKNPLVLLLFLVLLTGSATLFLRATLPHLDTTLILPIPLVLLAPYLFTYLCVTTKTDYINPVNHAAAMRQYPYDHILFRPENVCRTCNFTKPARSKHCSLCGVCVARCDHHCAWINNCVGRHNYRYFLLLLLSIGIVELYGAYLSWAILSPHLHLGHSNYGCFDKQYWAELGNAFVFAMSIGGISVAGVGLLAITTSPLPFALLAYHVYLIWAGMTTNESAKWADWRDDMTDGVAWIGKRSVVEAHNKERKARHLRNRNRLSGMAGPISDSEEDEEDYVPWPKHSDQIIVSTTDGKAPTGQEQLWERCTSLDMVDNIYDLGFWHNFVAVMTARIMNSDKFANGYPAEEIINLIEPPQVNFTEMLRHMRITHFSKSQSSILNILHEELKDSSNTPYLLPAPCDSGKFLVLAIQLANAAFRHVEQGKRGIAAVDLFPTPESAASTASLLACLTWHTTMRFVNVVDDLSMEELLGRCISERPQILVGCPSRMRDLLSRVQGSFDGAALVALDDGEKLLSDGFIDDMKTVKDRFLSARVDVYASSFTKDAMFNLVKLTG</sequence>
<keyword evidence="3 10" id="KW-0812">Transmembrane</keyword>
<proteinExistence type="inferred from homology"/>
<feature type="transmembrane region" description="Helical" evidence="10">
    <location>
        <begin position="248"/>
        <end position="268"/>
    </location>
</feature>
<dbReference type="Proteomes" id="UP000779574">
    <property type="component" value="Unassembled WGS sequence"/>
</dbReference>
<dbReference type="GO" id="GO:0006612">
    <property type="term" value="P:protein targeting to membrane"/>
    <property type="evidence" value="ECO:0007669"/>
    <property type="project" value="TreeGrafter"/>
</dbReference>
<evidence type="ECO:0000256" key="3">
    <source>
        <dbReference type="ARBA" id="ARBA00022692"/>
    </source>
</evidence>
<dbReference type="EC" id="2.3.1.225" evidence="10"/>
<evidence type="ECO:0000256" key="4">
    <source>
        <dbReference type="ARBA" id="ARBA00022989"/>
    </source>
</evidence>
<dbReference type="Gene3D" id="3.40.50.300">
    <property type="entry name" value="P-loop containing nucleotide triphosphate hydrolases"/>
    <property type="match status" value="1"/>
</dbReference>
<comment type="caution">
    <text evidence="13">The sequence shown here is derived from an EMBL/GenBank/DDBJ whole genome shotgun (WGS) entry which is preliminary data.</text>
</comment>
<feature type="transmembrane region" description="Helical" evidence="10">
    <location>
        <begin position="106"/>
        <end position="126"/>
    </location>
</feature>
<feature type="transmembrane region" description="Helical" evidence="10">
    <location>
        <begin position="79"/>
        <end position="100"/>
    </location>
</feature>
<feature type="domain" description="Palmitoyltransferase DHHC" evidence="12">
    <location>
        <begin position="154"/>
        <end position="297"/>
    </location>
</feature>
<feature type="transmembrane region" description="Helical" evidence="10">
    <location>
        <begin position="6"/>
        <end position="24"/>
    </location>
</feature>
<evidence type="ECO:0000256" key="6">
    <source>
        <dbReference type="ARBA" id="ARBA00023139"/>
    </source>
</evidence>
<evidence type="ECO:0000256" key="10">
    <source>
        <dbReference type="RuleBase" id="RU079119"/>
    </source>
</evidence>
<evidence type="ECO:0000256" key="8">
    <source>
        <dbReference type="ARBA" id="ARBA00023315"/>
    </source>
</evidence>
<gene>
    <name evidence="13" type="ORF">KCU76_g2929</name>
</gene>
<dbReference type="GO" id="GO:0003676">
    <property type="term" value="F:nucleic acid binding"/>
    <property type="evidence" value="ECO:0007669"/>
    <property type="project" value="InterPro"/>
</dbReference>
<dbReference type="GO" id="GO:0005783">
    <property type="term" value="C:endoplasmic reticulum"/>
    <property type="evidence" value="ECO:0007669"/>
    <property type="project" value="TreeGrafter"/>
</dbReference>
<keyword evidence="4 10" id="KW-1133">Transmembrane helix</keyword>
<comment type="catalytic activity">
    <reaction evidence="9 10">
        <text>L-cysteinyl-[protein] + hexadecanoyl-CoA = S-hexadecanoyl-L-cysteinyl-[protein] + CoA</text>
        <dbReference type="Rhea" id="RHEA:36683"/>
        <dbReference type="Rhea" id="RHEA-COMP:10131"/>
        <dbReference type="Rhea" id="RHEA-COMP:11032"/>
        <dbReference type="ChEBI" id="CHEBI:29950"/>
        <dbReference type="ChEBI" id="CHEBI:57287"/>
        <dbReference type="ChEBI" id="CHEBI:57379"/>
        <dbReference type="ChEBI" id="CHEBI:74151"/>
        <dbReference type="EC" id="2.3.1.225"/>
    </reaction>
</comment>
<evidence type="ECO:0000256" key="2">
    <source>
        <dbReference type="ARBA" id="ARBA00022679"/>
    </source>
</evidence>
<comment type="subcellular location">
    <subcellularLocation>
        <location evidence="1">Membrane</location>
        <topology evidence="1">Multi-pass membrane protein</topology>
    </subcellularLocation>
</comment>
<evidence type="ECO:0000313" key="14">
    <source>
        <dbReference type="Proteomes" id="UP000779574"/>
    </source>
</evidence>
<evidence type="ECO:0000313" key="13">
    <source>
        <dbReference type="EMBL" id="KAG9697540.1"/>
    </source>
</evidence>
<dbReference type="Pfam" id="PF00270">
    <property type="entry name" value="DEAD"/>
    <property type="match status" value="1"/>
</dbReference>
<dbReference type="EMBL" id="JAHFXF010000074">
    <property type="protein sequence ID" value="KAG9697540.1"/>
    <property type="molecule type" value="Genomic_DNA"/>
</dbReference>
<keyword evidence="8 10" id="KW-0012">Acyltransferase</keyword>
<dbReference type="SUPFAM" id="SSF52540">
    <property type="entry name" value="P-loop containing nucleoside triphosphate hydrolases"/>
    <property type="match status" value="1"/>
</dbReference>
<dbReference type="OrthoDB" id="9909019at2759"/>
<dbReference type="PANTHER" id="PTHR22883">
    <property type="entry name" value="ZINC FINGER DHHC DOMAIN CONTAINING PROTEIN"/>
    <property type="match status" value="1"/>
</dbReference>
<reference evidence="13" key="1">
    <citation type="journal article" date="2021" name="J Fungi (Basel)">
        <title>Virulence traits and population genomics of the black yeast Aureobasidium melanogenum.</title>
        <authorList>
            <person name="Cernosa A."/>
            <person name="Sun X."/>
            <person name="Gostincar C."/>
            <person name="Fang C."/>
            <person name="Gunde-Cimerman N."/>
            <person name="Song Z."/>
        </authorList>
    </citation>
    <scope>NUCLEOTIDE SEQUENCE</scope>
    <source>
        <strain evidence="13">EXF-9911</strain>
    </source>
</reference>
<evidence type="ECO:0000256" key="1">
    <source>
        <dbReference type="ARBA" id="ARBA00004141"/>
    </source>
</evidence>
<dbReference type="InterPro" id="IPR027417">
    <property type="entry name" value="P-loop_NTPase"/>
</dbReference>
<dbReference type="InterPro" id="IPR001594">
    <property type="entry name" value="Palmitoyltrfase_DHHC"/>
</dbReference>
<feature type="non-terminal residue" evidence="13">
    <location>
        <position position="629"/>
    </location>
</feature>
<feature type="domain" description="DEAD/DEAH-box helicase" evidence="11">
    <location>
        <begin position="470"/>
        <end position="604"/>
    </location>
</feature>
<comment type="domain">
    <text evidence="10">The DHHC domain is required for palmitoyltransferase activity.</text>
</comment>
<keyword evidence="5 10" id="KW-0472">Membrane</keyword>
<evidence type="ECO:0000256" key="9">
    <source>
        <dbReference type="ARBA" id="ARBA00048048"/>
    </source>
</evidence>
<feature type="transmembrane region" description="Helical" evidence="10">
    <location>
        <begin position="200"/>
        <end position="223"/>
    </location>
</feature>
<dbReference type="GO" id="GO:0016020">
    <property type="term" value="C:membrane"/>
    <property type="evidence" value="ECO:0007669"/>
    <property type="project" value="UniProtKB-SubCell"/>
</dbReference>
<dbReference type="Pfam" id="PF01529">
    <property type="entry name" value="DHHC"/>
    <property type="match status" value="1"/>
</dbReference>
<evidence type="ECO:0000256" key="7">
    <source>
        <dbReference type="ARBA" id="ARBA00023288"/>
    </source>
</evidence>
<evidence type="ECO:0000259" key="11">
    <source>
        <dbReference type="Pfam" id="PF00270"/>
    </source>
</evidence>
<dbReference type="InterPro" id="IPR039859">
    <property type="entry name" value="PFA4/ZDH16/20/ERF2-like"/>
</dbReference>
<dbReference type="InterPro" id="IPR011545">
    <property type="entry name" value="DEAD/DEAH_box_helicase_dom"/>
</dbReference>
<dbReference type="AlphaFoldDB" id="A0A9P8JDG5"/>
<keyword evidence="7" id="KW-0449">Lipoprotein</keyword>
<accession>A0A9P8JDG5</accession>